<accession>A0ABW1K422</accession>
<organism evidence="5 6">
    <name type="scientific">Plantactinospora solaniradicis</name>
    <dbReference type="NCBI Taxonomy" id="1723736"/>
    <lineage>
        <taxon>Bacteria</taxon>
        <taxon>Bacillati</taxon>
        <taxon>Actinomycetota</taxon>
        <taxon>Actinomycetes</taxon>
        <taxon>Micromonosporales</taxon>
        <taxon>Micromonosporaceae</taxon>
        <taxon>Plantactinospora</taxon>
    </lineage>
</organism>
<dbReference type="SUPFAM" id="SSF53187">
    <property type="entry name" value="Zn-dependent exopeptidases"/>
    <property type="match status" value="1"/>
</dbReference>
<proteinExistence type="predicted"/>
<evidence type="ECO:0000259" key="4">
    <source>
        <dbReference type="Pfam" id="PF07687"/>
    </source>
</evidence>
<feature type="region of interest" description="Disordered" evidence="3">
    <location>
        <begin position="374"/>
        <end position="398"/>
    </location>
</feature>
<dbReference type="InterPro" id="IPR002933">
    <property type="entry name" value="Peptidase_M20"/>
</dbReference>
<dbReference type="EMBL" id="JBHSPR010000007">
    <property type="protein sequence ID" value="MFC6016484.1"/>
    <property type="molecule type" value="Genomic_DNA"/>
</dbReference>
<dbReference type="InterPro" id="IPR036264">
    <property type="entry name" value="Bact_exopeptidase_dim_dom"/>
</dbReference>
<evidence type="ECO:0000313" key="5">
    <source>
        <dbReference type="EMBL" id="MFC6016484.1"/>
    </source>
</evidence>
<dbReference type="InterPro" id="IPR011650">
    <property type="entry name" value="Peptidase_M20_dimer"/>
</dbReference>
<keyword evidence="6" id="KW-1185">Reference proteome</keyword>
<evidence type="ECO:0000313" key="6">
    <source>
        <dbReference type="Proteomes" id="UP001596203"/>
    </source>
</evidence>
<name>A0ABW1K422_9ACTN</name>
<dbReference type="Gene3D" id="3.30.70.360">
    <property type="match status" value="1"/>
</dbReference>
<dbReference type="PANTHER" id="PTHR43808:SF9">
    <property type="entry name" value="BLL0789 PROTEIN"/>
    <property type="match status" value="1"/>
</dbReference>
<dbReference type="PIRSF" id="PIRSF037238">
    <property type="entry name" value="Carboxypeptidase_G2"/>
    <property type="match status" value="1"/>
</dbReference>
<dbReference type="RefSeq" id="WP_377419881.1">
    <property type="nucleotide sequence ID" value="NZ_JBHSPR010000007.1"/>
</dbReference>
<reference evidence="6" key="1">
    <citation type="journal article" date="2019" name="Int. J. Syst. Evol. Microbiol.">
        <title>The Global Catalogue of Microorganisms (GCM) 10K type strain sequencing project: providing services to taxonomists for standard genome sequencing and annotation.</title>
        <authorList>
            <consortium name="The Broad Institute Genomics Platform"/>
            <consortium name="The Broad Institute Genome Sequencing Center for Infectious Disease"/>
            <person name="Wu L."/>
            <person name="Ma J."/>
        </authorList>
    </citation>
    <scope>NUCLEOTIDE SEQUENCE [LARGE SCALE GENOMIC DNA]</scope>
    <source>
        <strain evidence="6">ZS-35-S2</strain>
    </source>
</reference>
<dbReference type="Gene3D" id="3.40.630.10">
    <property type="entry name" value="Zn peptidases"/>
    <property type="match status" value="1"/>
</dbReference>
<feature type="domain" description="Peptidase M20 dimerisation" evidence="4">
    <location>
        <begin position="176"/>
        <end position="270"/>
    </location>
</feature>
<protein>
    <submittedName>
        <fullName evidence="5">M20 family metallopeptidase</fullName>
    </submittedName>
</protein>
<sequence length="398" mass="39731">MAGEAPLDRFRAALPAMLADIEALVTCESPSADHAAVAASAEVVARIGTRLLGVAPERIVLDGCTHLRWRLGDGPTRVLLLGHHDTVWPLGTLATHPFDVTDGVLRGPGCVDMLAGLVLGLHAVATLADRSGVTILVTGDEELGSPSSRALVEAEAAGCAGALVLEAAAGGGALKTERKGVSRYRVEVTGLAAHAGLEPERGVNATVELAHQVLAVNALGDPARGTTVTPTLIAGGTTTNTVPDAGGFAVDVRARDAAEQDRVDAAMRALAPVLPGARLAVTGGPNRPPLAASASAELFALAEVLAARLGLPPLRGAAVGGGSDGNFTAGIGTPTLDGLGAVGGGAHADDEHVLVAELPGRAALVAALTEHLRGQGGERPAAGCRSTPTKSPAGSGPR</sequence>
<dbReference type="Proteomes" id="UP001596203">
    <property type="component" value="Unassembled WGS sequence"/>
</dbReference>
<evidence type="ECO:0000256" key="3">
    <source>
        <dbReference type="SAM" id="MobiDB-lite"/>
    </source>
</evidence>
<dbReference type="InterPro" id="IPR017150">
    <property type="entry name" value="Pept_M20_glutamate_carboxypep"/>
</dbReference>
<dbReference type="Pfam" id="PF07687">
    <property type="entry name" value="M20_dimer"/>
    <property type="match status" value="1"/>
</dbReference>
<keyword evidence="1" id="KW-0479">Metal-binding</keyword>
<gene>
    <name evidence="5" type="ORF">ACFP2T_09760</name>
</gene>
<comment type="caution">
    <text evidence="5">The sequence shown here is derived from an EMBL/GenBank/DDBJ whole genome shotgun (WGS) entry which is preliminary data.</text>
</comment>
<dbReference type="SUPFAM" id="SSF55031">
    <property type="entry name" value="Bacterial exopeptidase dimerisation domain"/>
    <property type="match status" value="1"/>
</dbReference>
<keyword evidence="2" id="KW-0378">Hydrolase</keyword>
<dbReference type="InterPro" id="IPR050072">
    <property type="entry name" value="Peptidase_M20A"/>
</dbReference>
<dbReference type="CDD" id="cd03885">
    <property type="entry name" value="M20_CPDG2"/>
    <property type="match status" value="1"/>
</dbReference>
<evidence type="ECO:0000256" key="1">
    <source>
        <dbReference type="ARBA" id="ARBA00022723"/>
    </source>
</evidence>
<dbReference type="PANTHER" id="PTHR43808">
    <property type="entry name" value="ACETYLORNITHINE DEACETYLASE"/>
    <property type="match status" value="1"/>
</dbReference>
<evidence type="ECO:0000256" key="2">
    <source>
        <dbReference type="ARBA" id="ARBA00022801"/>
    </source>
</evidence>
<dbReference type="Pfam" id="PF01546">
    <property type="entry name" value="Peptidase_M20"/>
    <property type="match status" value="1"/>
</dbReference>